<keyword evidence="3" id="KW-0808">Transferase</keyword>
<dbReference type="GO" id="GO:0004364">
    <property type="term" value="F:glutathione transferase activity"/>
    <property type="evidence" value="ECO:0007669"/>
    <property type="project" value="UniProtKB-EC"/>
</dbReference>
<dbReference type="GO" id="GO:0004602">
    <property type="term" value="F:glutathione peroxidase activity"/>
    <property type="evidence" value="ECO:0007669"/>
    <property type="project" value="UniProtKB-ARBA"/>
</dbReference>
<proteinExistence type="inferred from homology"/>
<keyword evidence="9" id="KW-1185">Reference proteome</keyword>
<dbReference type="InterPro" id="IPR004046">
    <property type="entry name" value="GST_C"/>
</dbReference>
<dbReference type="EMBL" id="JALNTZ010000002">
    <property type="protein sequence ID" value="KAJ3663482.1"/>
    <property type="molecule type" value="Genomic_DNA"/>
</dbReference>
<dbReference type="PANTHER" id="PTHR11571:SF224">
    <property type="entry name" value="HEMATOPOIETIC PROSTAGLANDIN D SYNTHASE"/>
    <property type="match status" value="1"/>
</dbReference>
<dbReference type="InterPro" id="IPR004045">
    <property type="entry name" value="Glutathione_S-Trfase_N"/>
</dbReference>
<dbReference type="CDD" id="cd03039">
    <property type="entry name" value="GST_N_Sigma_like"/>
    <property type="match status" value="1"/>
</dbReference>
<name>A0AA38IU37_9CUCU</name>
<evidence type="ECO:0000313" key="8">
    <source>
        <dbReference type="EMBL" id="KAJ3663482.1"/>
    </source>
</evidence>
<dbReference type="GO" id="GO:0006749">
    <property type="term" value="P:glutathione metabolic process"/>
    <property type="evidence" value="ECO:0007669"/>
    <property type="project" value="TreeGrafter"/>
</dbReference>
<comment type="subunit">
    <text evidence="1">Homodimer.</text>
</comment>
<dbReference type="SFLD" id="SFLDS00019">
    <property type="entry name" value="Glutathione_Transferase_(cytos"/>
    <property type="match status" value="1"/>
</dbReference>
<evidence type="ECO:0000256" key="3">
    <source>
        <dbReference type="ARBA" id="ARBA00022679"/>
    </source>
</evidence>
<comment type="caution">
    <text evidence="8">The sequence shown here is derived from an EMBL/GenBank/DDBJ whole genome shotgun (WGS) entry which is preliminary data.</text>
</comment>
<accession>A0AA38IU37</accession>
<dbReference type="InterPro" id="IPR036249">
    <property type="entry name" value="Thioredoxin-like_sf"/>
</dbReference>
<dbReference type="PANTHER" id="PTHR11571">
    <property type="entry name" value="GLUTATHIONE S-TRANSFERASE"/>
    <property type="match status" value="1"/>
</dbReference>
<protein>
    <recommendedName>
        <fullName evidence="2">glutathione transferase</fullName>
        <ecNumber evidence="2">2.5.1.18</ecNumber>
    </recommendedName>
</protein>
<dbReference type="SUPFAM" id="SSF47616">
    <property type="entry name" value="GST C-terminal domain-like"/>
    <property type="match status" value="1"/>
</dbReference>
<dbReference type="EC" id="2.5.1.18" evidence="2"/>
<dbReference type="Proteomes" id="UP001168821">
    <property type="component" value="Unassembled WGS sequence"/>
</dbReference>
<feature type="domain" description="GST N-terminal" evidence="6">
    <location>
        <begin position="3"/>
        <end position="80"/>
    </location>
</feature>
<dbReference type="InterPro" id="IPR050213">
    <property type="entry name" value="GST_superfamily"/>
</dbReference>
<dbReference type="FunFam" id="1.20.1050.10:FF:000030">
    <property type="entry name" value="Glutathione S-transferase S1"/>
    <property type="match status" value="1"/>
</dbReference>
<reference evidence="8" key="1">
    <citation type="journal article" date="2023" name="G3 (Bethesda)">
        <title>Whole genome assemblies of Zophobas morio and Tenebrio molitor.</title>
        <authorList>
            <person name="Kaur S."/>
            <person name="Stinson S.A."/>
            <person name="diCenzo G.C."/>
        </authorList>
    </citation>
    <scope>NUCLEOTIDE SEQUENCE</scope>
    <source>
        <strain evidence="8">QUZm001</strain>
    </source>
</reference>
<dbReference type="InterPro" id="IPR036282">
    <property type="entry name" value="Glutathione-S-Trfase_C_sf"/>
</dbReference>
<dbReference type="SUPFAM" id="SSF52833">
    <property type="entry name" value="Thioredoxin-like"/>
    <property type="match status" value="1"/>
</dbReference>
<dbReference type="PROSITE" id="PS50405">
    <property type="entry name" value="GST_CTER"/>
    <property type="match status" value="1"/>
</dbReference>
<comment type="similarity">
    <text evidence="4">Belongs to the GST superfamily. Sigma family.</text>
</comment>
<dbReference type="SFLD" id="SFLDG01205">
    <property type="entry name" value="AMPS.1"/>
    <property type="match status" value="1"/>
</dbReference>
<dbReference type="Pfam" id="PF02798">
    <property type="entry name" value="GST_N"/>
    <property type="match status" value="1"/>
</dbReference>
<evidence type="ECO:0000256" key="1">
    <source>
        <dbReference type="ARBA" id="ARBA00011738"/>
    </source>
</evidence>
<evidence type="ECO:0000256" key="5">
    <source>
        <dbReference type="ARBA" id="ARBA00047960"/>
    </source>
</evidence>
<comment type="catalytic activity">
    <reaction evidence="5">
        <text>RX + glutathione = an S-substituted glutathione + a halide anion + H(+)</text>
        <dbReference type="Rhea" id="RHEA:16437"/>
        <dbReference type="ChEBI" id="CHEBI:15378"/>
        <dbReference type="ChEBI" id="CHEBI:16042"/>
        <dbReference type="ChEBI" id="CHEBI:17792"/>
        <dbReference type="ChEBI" id="CHEBI:57925"/>
        <dbReference type="ChEBI" id="CHEBI:90779"/>
        <dbReference type="EC" id="2.5.1.18"/>
    </reaction>
</comment>
<dbReference type="PROSITE" id="PS50404">
    <property type="entry name" value="GST_NTER"/>
    <property type="match status" value="1"/>
</dbReference>
<dbReference type="Gene3D" id="3.40.30.10">
    <property type="entry name" value="Glutaredoxin"/>
    <property type="match status" value="1"/>
</dbReference>
<evidence type="ECO:0000256" key="4">
    <source>
        <dbReference type="ARBA" id="ARBA00038317"/>
    </source>
</evidence>
<dbReference type="InterPro" id="IPR010987">
    <property type="entry name" value="Glutathione-S-Trfase_C-like"/>
</dbReference>
<dbReference type="Pfam" id="PF14497">
    <property type="entry name" value="GST_C_3"/>
    <property type="match status" value="1"/>
</dbReference>
<evidence type="ECO:0000259" key="7">
    <source>
        <dbReference type="PROSITE" id="PS50405"/>
    </source>
</evidence>
<dbReference type="FunFam" id="3.40.30.10:FF:000035">
    <property type="entry name" value="hematopoietic prostaglandin D synthase"/>
    <property type="match status" value="1"/>
</dbReference>
<dbReference type="Gene3D" id="1.20.1050.10">
    <property type="match status" value="1"/>
</dbReference>
<sequence length="205" mass="23892">MTPAYKLTYFDRQGAAECIRFLFKYGGIDFEDIRITKEEWPALKHKTPFGHLPFLEHKGKIVTESVSICRYLGKIANLASNDDWENLEIDSIVDTIYDMRYQSIKVVRMEQDASRKKTMKEKSLNEIIPNYFTRLEAVVEKNNGYLALGRLTWADLYFVSMCPGFDYFAGGDVFEKYPNLKALRTKVEALSAIKEWIRVRPQSEY</sequence>
<dbReference type="AlphaFoldDB" id="A0AA38IU37"/>
<dbReference type="CDD" id="cd03192">
    <property type="entry name" value="GST_C_Sigma_like"/>
    <property type="match status" value="1"/>
</dbReference>
<organism evidence="8 9">
    <name type="scientific">Zophobas morio</name>
    <dbReference type="NCBI Taxonomy" id="2755281"/>
    <lineage>
        <taxon>Eukaryota</taxon>
        <taxon>Metazoa</taxon>
        <taxon>Ecdysozoa</taxon>
        <taxon>Arthropoda</taxon>
        <taxon>Hexapoda</taxon>
        <taxon>Insecta</taxon>
        <taxon>Pterygota</taxon>
        <taxon>Neoptera</taxon>
        <taxon>Endopterygota</taxon>
        <taxon>Coleoptera</taxon>
        <taxon>Polyphaga</taxon>
        <taxon>Cucujiformia</taxon>
        <taxon>Tenebrionidae</taxon>
        <taxon>Zophobas</taxon>
    </lineage>
</organism>
<evidence type="ECO:0000256" key="2">
    <source>
        <dbReference type="ARBA" id="ARBA00012452"/>
    </source>
</evidence>
<dbReference type="SFLD" id="SFLDG00363">
    <property type="entry name" value="AMPS_(cytGST):_Alpha-__Mu-__Pi"/>
    <property type="match status" value="1"/>
</dbReference>
<gene>
    <name evidence="8" type="ORF">Zmor_007740</name>
</gene>
<evidence type="ECO:0000313" key="9">
    <source>
        <dbReference type="Proteomes" id="UP001168821"/>
    </source>
</evidence>
<dbReference type="InterPro" id="IPR040079">
    <property type="entry name" value="Glutathione_S-Trfase"/>
</dbReference>
<feature type="domain" description="GST C-terminal" evidence="7">
    <location>
        <begin position="82"/>
        <end position="205"/>
    </location>
</feature>
<evidence type="ECO:0000259" key="6">
    <source>
        <dbReference type="PROSITE" id="PS50404"/>
    </source>
</evidence>